<reference evidence="2 3" key="1">
    <citation type="submission" date="2017-09" db="EMBL/GenBank/DDBJ databases">
        <title>Comparative genomics of rhizobia isolated from Phaseolus vulgaris in China.</title>
        <authorList>
            <person name="Tong W."/>
        </authorList>
    </citation>
    <scope>NUCLEOTIDE SEQUENCE [LARGE SCALE GENOMIC DNA]</scope>
    <source>
        <strain evidence="2 3">Y27</strain>
    </source>
</reference>
<dbReference type="CDD" id="cd00085">
    <property type="entry name" value="HNHc"/>
    <property type="match status" value="1"/>
</dbReference>
<name>A0ABX4IWE3_9HYPH</name>
<dbReference type="PANTHER" id="PTHR15852">
    <property type="entry name" value="PLASTID TRANSCRIPTIONALLY ACTIVE PROTEIN"/>
    <property type="match status" value="1"/>
</dbReference>
<dbReference type="RefSeq" id="WP_097545461.1">
    <property type="nucleotide sequence ID" value="NZ_NWSL01000060.1"/>
</dbReference>
<dbReference type="InterPro" id="IPR036410">
    <property type="entry name" value="HSP_DnaJ_Cys-rich_dom_sf"/>
</dbReference>
<protein>
    <recommendedName>
        <fullName evidence="1">HNH nuclease domain-containing protein</fullName>
    </recommendedName>
</protein>
<organism evidence="2 3">
    <name type="scientific">Rhizobium anhuiense</name>
    <dbReference type="NCBI Taxonomy" id="1184720"/>
    <lineage>
        <taxon>Bacteria</taxon>
        <taxon>Pseudomonadati</taxon>
        <taxon>Pseudomonadota</taxon>
        <taxon>Alphaproteobacteria</taxon>
        <taxon>Hyphomicrobiales</taxon>
        <taxon>Rhizobiaceae</taxon>
        <taxon>Rhizobium/Agrobacterium group</taxon>
        <taxon>Rhizobium</taxon>
    </lineage>
</organism>
<sequence length="507" mass="56240">MTKPPISEFEAAAMTAMSPDLLRWFTKYAPKSGIKRKLRVADKKNDAYFFDAEEVVSFDQWLKLPWPKKDGKRPGIPKAIRDEIKVEAGGECAICNKHEDTCEAAHIDPVSQSFNNHPENLIWLCANHHTAYDKGLFGPAEAEEDFIVGFKLVLRRYRVMLWKMQHEASHVLFSVLDNCDHLQKQLAAATTKEQVAAVQSLAEKTLKKLPKLAAVSKADPNYANVKALSNGINALKVSKVSVPKRLVAAQSLRTEYAATFGFVACPLCKGTGHHDHGDCPVCHGDREIDERLAESVDLTDFEKINCPLCEGSGRHNGDECPACAGERNMDRRDASYIDLRDFDLVNCPVCEGKGEFRGVTCRECGGEGELERQHAARIDAADYKVVKCPLCKGRGQYDGRDCPECGGNGDLLAREAALVELDSYNKVRCPLCRGKGHHNFGDCPVCGGEGSIEKRHSDSVDLRAYELVNCPRCSGRGSQSEYDCAVCGGERKIERRHAEDYDPREFD</sequence>
<proteinExistence type="predicted"/>
<dbReference type="Pfam" id="PF13391">
    <property type="entry name" value="HNH_2"/>
    <property type="match status" value="1"/>
</dbReference>
<gene>
    <name evidence="2" type="ORF">CO662_36175</name>
</gene>
<dbReference type="Proteomes" id="UP000219972">
    <property type="component" value="Unassembled WGS sequence"/>
</dbReference>
<comment type="caution">
    <text evidence="2">The sequence shown here is derived from an EMBL/GenBank/DDBJ whole genome shotgun (WGS) entry which is preliminary data.</text>
</comment>
<dbReference type="SUPFAM" id="SSF57938">
    <property type="entry name" value="DnaJ/Hsp40 cysteine-rich domain"/>
    <property type="match status" value="3"/>
</dbReference>
<evidence type="ECO:0000259" key="1">
    <source>
        <dbReference type="SMART" id="SM00507"/>
    </source>
</evidence>
<evidence type="ECO:0000313" key="3">
    <source>
        <dbReference type="Proteomes" id="UP000219972"/>
    </source>
</evidence>
<dbReference type="SMART" id="SM00507">
    <property type="entry name" value="HNHc"/>
    <property type="match status" value="1"/>
</dbReference>
<dbReference type="PANTHER" id="PTHR15852:SF54">
    <property type="entry name" value="PROTEIN SSUH2 HOMOLOG"/>
    <property type="match status" value="1"/>
</dbReference>
<keyword evidence="3" id="KW-1185">Reference proteome</keyword>
<evidence type="ECO:0000313" key="2">
    <source>
        <dbReference type="EMBL" id="PDS46348.1"/>
    </source>
</evidence>
<feature type="domain" description="HNH nuclease" evidence="1">
    <location>
        <begin position="79"/>
        <end position="130"/>
    </location>
</feature>
<dbReference type="InterPro" id="IPR003615">
    <property type="entry name" value="HNH_nuc"/>
</dbReference>
<accession>A0ABX4IWE3</accession>
<dbReference type="Gene3D" id="1.10.30.50">
    <property type="match status" value="1"/>
</dbReference>
<dbReference type="Gene3D" id="6.20.20.10">
    <property type="match status" value="6"/>
</dbReference>
<dbReference type="EMBL" id="NWSL01000060">
    <property type="protein sequence ID" value="PDS46348.1"/>
    <property type="molecule type" value="Genomic_DNA"/>
</dbReference>